<dbReference type="AlphaFoldDB" id="A0A679I8Q0"/>
<name>A0A679I8Q0_9RHOO</name>
<evidence type="ECO:0000313" key="1">
    <source>
        <dbReference type="EMBL" id="BBU68480.1"/>
    </source>
</evidence>
<dbReference type="PROSITE" id="PS51257">
    <property type="entry name" value="PROKAR_LIPOPROTEIN"/>
    <property type="match status" value="1"/>
</dbReference>
<protein>
    <submittedName>
        <fullName evidence="1">Uncharacterized protein</fullName>
    </submittedName>
</protein>
<dbReference type="RefSeq" id="WP_162050734.1">
    <property type="nucleotide sequence ID" value="NZ_AP019011.1"/>
</dbReference>
<organism evidence="1 2">
    <name type="scientific">Fluviibacter phosphoraccumulans</name>
    <dbReference type="NCBI Taxonomy" id="1751046"/>
    <lineage>
        <taxon>Bacteria</taxon>
        <taxon>Pseudomonadati</taxon>
        <taxon>Pseudomonadota</taxon>
        <taxon>Betaproteobacteria</taxon>
        <taxon>Rhodocyclales</taxon>
        <taxon>Fluviibacteraceae</taxon>
        <taxon>Fluviibacter</taxon>
    </lineage>
</organism>
<proteinExistence type="predicted"/>
<dbReference type="EMBL" id="AP022345">
    <property type="protein sequence ID" value="BBU68480.1"/>
    <property type="molecule type" value="Genomic_DNA"/>
</dbReference>
<reference evidence="2" key="1">
    <citation type="submission" date="2020-01" db="EMBL/GenBank/DDBJ databases">
        <title>Phosphoaccumulans saitamaens gen. nov., sp. nov., a polyphosphate accumulating bacterium isolated from surface river water.</title>
        <authorList>
            <person name="Watanabe K."/>
            <person name="Suda W."/>
        </authorList>
    </citation>
    <scope>NUCLEOTIDE SEQUENCE [LARGE SCALE GENOMIC DNA]</scope>
    <source>
        <strain evidence="2">ICHIAU1</strain>
    </source>
</reference>
<evidence type="ECO:0000313" key="2">
    <source>
        <dbReference type="Proteomes" id="UP000463961"/>
    </source>
</evidence>
<sequence>MKKIVLMSALLTLLCSCGSIEMSSGHLRNTVPRFTTFTTISPQAMATCIGDHWAASGQPKLTQTQTETGYTLQSTQKLAVDHTQIPMYFVEVNTSREGSSVRFYTNRADEIADRSMVSMIQRCE</sequence>
<keyword evidence="2" id="KW-1185">Reference proteome</keyword>
<dbReference type="Proteomes" id="UP000463961">
    <property type="component" value="Chromosome"/>
</dbReference>
<accession>A0A679I8Q0</accession>
<gene>
    <name evidence="1" type="ORF">ICHIAU1_07630</name>
</gene>